<dbReference type="SUPFAM" id="SSF58104">
    <property type="entry name" value="Methyl-accepting chemotaxis protein (MCP) signaling domain"/>
    <property type="match status" value="1"/>
</dbReference>
<keyword evidence="1" id="KW-0175">Coiled coil</keyword>
<name>A0A1H0RLL4_SELRU</name>
<feature type="coiled-coil region" evidence="1">
    <location>
        <begin position="347"/>
        <end position="410"/>
    </location>
</feature>
<keyword evidence="2" id="KW-0812">Transmembrane</keyword>
<dbReference type="Proteomes" id="UP000182412">
    <property type="component" value="Unassembled WGS sequence"/>
</dbReference>
<protein>
    <recommendedName>
        <fullName evidence="5">MotA/TolQ/ExbB proton channel domain-containing protein</fullName>
    </recommendedName>
</protein>
<dbReference type="Gene3D" id="1.20.120.20">
    <property type="entry name" value="Apolipoprotein"/>
    <property type="match status" value="1"/>
</dbReference>
<feature type="transmembrane region" description="Helical" evidence="2">
    <location>
        <begin position="6"/>
        <end position="23"/>
    </location>
</feature>
<proteinExistence type="predicted"/>
<dbReference type="OrthoDB" id="9798009at2"/>
<feature type="transmembrane region" description="Helical" evidence="2">
    <location>
        <begin position="50"/>
        <end position="68"/>
    </location>
</feature>
<sequence length="451" mass="50584">MDLLRQYGLTVLTVGFMLWWYFCKGKKTFCHEVDKNPFGDYPQPKQAQTFGVLGTFFGIAVGLLTFNADQDAMHDSVMNLLGGMSTAFITSIAGMVMYLLLSNYQDEAQKTAELANEDIVDDDASIADLIRYLQEDGQQQRQENASILASMQELSKCVREEGEKRREDGQAMLAAMQENNKVLGDTISKAIADVQRSVVGDGDYTVIGQMKQMRLESRDEIGKLRDEARQANEELIREFREFAKTMAENNTKAFIEALNETMKDFNTKLTEQFGENFKQLNEAVGRLLDWQIQYKETVEEVTATQREIFAGIESVRESMQHMEDSAASMTESANKMADLIVTANAFNEKLEQALTELKKIGGEAQNAVPNIISLVDTSSTEIAGFTKSTMETMQESMQKTSENLQQMADKGIEEANRHFDEIGQHINTSADQIANHAKSAMETVQESTKKT</sequence>
<dbReference type="EMBL" id="FNJQ01000013">
    <property type="protein sequence ID" value="SDP30404.1"/>
    <property type="molecule type" value="Genomic_DNA"/>
</dbReference>
<dbReference type="AlphaFoldDB" id="A0A1H0RLL4"/>
<evidence type="ECO:0000313" key="4">
    <source>
        <dbReference type="Proteomes" id="UP000182412"/>
    </source>
</evidence>
<reference evidence="3 4" key="1">
    <citation type="submission" date="2016-10" db="EMBL/GenBank/DDBJ databases">
        <authorList>
            <person name="de Groot N.N."/>
        </authorList>
    </citation>
    <scope>NUCLEOTIDE SEQUENCE [LARGE SCALE GENOMIC DNA]</scope>
    <source>
        <strain evidence="3 4">S137</strain>
    </source>
</reference>
<accession>A0A1H0RLL4</accession>
<keyword evidence="2" id="KW-1133">Transmembrane helix</keyword>
<evidence type="ECO:0008006" key="5">
    <source>
        <dbReference type="Google" id="ProtNLM"/>
    </source>
</evidence>
<evidence type="ECO:0000256" key="2">
    <source>
        <dbReference type="SAM" id="Phobius"/>
    </source>
</evidence>
<dbReference type="RefSeq" id="WP_143005307.1">
    <property type="nucleotide sequence ID" value="NZ_FNJQ01000013.1"/>
</dbReference>
<keyword evidence="2" id="KW-0472">Membrane</keyword>
<evidence type="ECO:0000313" key="3">
    <source>
        <dbReference type="EMBL" id="SDP30404.1"/>
    </source>
</evidence>
<gene>
    <name evidence="3" type="ORF">SAMN05216366_1131</name>
</gene>
<feature type="transmembrane region" description="Helical" evidence="2">
    <location>
        <begin position="80"/>
        <end position="101"/>
    </location>
</feature>
<organism evidence="3 4">
    <name type="scientific">Selenomonas ruminantium</name>
    <dbReference type="NCBI Taxonomy" id="971"/>
    <lineage>
        <taxon>Bacteria</taxon>
        <taxon>Bacillati</taxon>
        <taxon>Bacillota</taxon>
        <taxon>Negativicutes</taxon>
        <taxon>Selenomonadales</taxon>
        <taxon>Selenomonadaceae</taxon>
        <taxon>Selenomonas</taxon>
    </lineage>
</organism>
<feature type="coiled-coil region" evidence="1">
    <location>
        <begin position="214"/>
        <end position="245"/>
    </location>
</feature>
<feature type="non-terminal residue" evidence="3">
    <location>
        <position position="451"/>
    </location>
</feature>
<evidence type="ECO:0000256" key="1">
    <source>
        <dbReference type="SAM" id="Coils"/>
    </source>
</evidence>